<evidence type="ECO:0000256" key="1">
    <source>
        <dbReference type="SAM" id="SignalP"/>
    </source>
</evidence>
<protein>
    <recommendedName>
        <fullName evidence="4">Secreted protein</fullName>
    </recommendedName>
</protein>
<keyword evidence="3" id="KW-1185">Reference proteome</keyword>
<proteinExistence type="predicted"/>
<dbReference type="VEuPathDB" id="FungiDB:ASPZODRAFT_1957756"/>
<sequence>MMMAMIYALHFLLLSFFPPMPLSFGVTNMEPDHQTFPGRTYACRSRRSTASAVPLPPPPPPGPPLKECRLHGGACGSFRGCKLERPGARRLGRHP</sequence>
<evidence type="ECO:0000313" key="2">
    <source>
        <dbReference type="EMBL" id="OJJ46386.1"/>
    </source>
</evidence>
<reference evidence="3" key="1">
    <citation type="journal article" date="2017" name="Genome Biol.">
        <title>Comparative genomics reveals high biological diversity and specific adaptations in the industrially and medically important fungal genus Aspergillus.</title>
        <authorList>
            <person name="de Vries R.P."/>
            <person name="Riley R."/>
            <person name="Wiebenga A."/>
            <person name="Aguilar-Osorio G."/>
            <person name="Amillis S."/>
            <person name="Uchima C.A."/>
            <person name="Anderluh G."/>
            <person name="Asadollahi M."/>
            <person name="Askin M."/>
            <person name="Barry K."/>
            <person name="Battaglia E."/>
            <person name="Bayram O."/>
            <person name="Benocci T."/>
            <person name="Braus-Stromeyer S.A."/>
            <person name="Caldana C."/>
            <person name="Canovas D."/>
            <person name="Cerqueira G.C."/>
            <person name="Chen F."/>
            <person name="Chen W."/>
            <person name="Choi C."/>
            <person name="Clum A."/>
            <person name="Dos Santos R.A."/>
            <person name="Damasio A.R."/>
            <person name="Diallinas G."/>
            <person name="Emri T."/>
            <person name="Fekete E."/>
            <person name="Flipphi M."/>
            <person name="Freyberg S."/>
            <person name="Gallo A."/>
            <person name="Gournas C."/>
            <person name="Habgood R."/>
            <person name="Hainaut M."/>
            <person name="Harispe M.L."/>
            <person name="Henrissat B."/>
            <person name="Hilden K.S."/>
            <person name="Hope R."/>
            <person name="Hossain A."/>
            <person name="Karabika E."/>
            <person name="Karaffa L."/>
            <person name="Karanyi Z."/>
            <person name="Krasevec N."/>
            <person name="Kuo A."/>
            <person name="Kusch H."/>
            <person name="LaButti K."/>
            <person name="Lagendijk E.L."/>
            <person name="Lapidus A."/>
            <person name="Levasseur A."/>
            <person name="Lindquist E."/>
            <person name="Lipzen A."/>
            <person name="Logrieco A.F."/>
            <person name="MacCabe A."/>
            <person name="Maekelae M.R."/>
            <person name="Malavazi I."/>
            <person name="Melin P."/>
            <person name="Meyer V."/>
            <person name="Mielnichuk N."/>
            <person name="Miskei M."/>
            <person name="Molnar A.P."/>
            <person name="Mule G."/>
            <person name="Ngan C.Y."/>
            <person name="Orejas M."/>
            <person name="Orosz E."/>
            <person name="Ouedraogo J.P."/>
            <person name="Overkamp K.M."/>
            <person name="Park H.-S."/>
            <person name="Perrone G."/>
            <person name="Piumi F."/>
            <person name="Punt P.J."/>
            <person name="Ram A.F."/>
            <person name="Ramon A."/>
            <person name="Rauscher S."/>
            <person name="Record E."/>
            <person name="Riano-Pachon D.M."/>
            <person name="Robert V."/>
            <person name="Roehrig J."/>
            <person name="Ruller R."/>
            <person name="Salamov A."/>
            <person name="Salih N.S."/>
            <person name="Samson R.A."/>
            <person name="Sandor E."/>
            <person name="Sanguinetti M."/>
            <person name="Schuetze T."/>
            <person name="Sepcic K."/>
            <person name="Shelest E."/>
            <person name="Sherlock G."/>
            <person name="Sophianopoulou V."/>
            <person name="Squina F.M."/>
            <person name="Sun H."/>
            <person name="Susca A."/>
            <person name="Todd R.B."/>
            <person name="Tsang A."/>
            <person name="Unkles S.E."/>
            <person name="van de Wiele N."/>
            <person name="van Rossen-Uffink D."/>
            <person name="Oliveira J.V."/>
            <person name="Vesth T.C."/>
            <person name="Visser J."/>
            <person name="Yu J.-H."/>
            <person name="Zhou M."/>
            <person name="Andersen M.R."/>
            <person name="Archer D.B."/>
            <person name="Baker S.E."/>
            <person name="Benoit I."/>
            <person name="Brakhage A.A."/>
            <person name="Braus G.H."/>
            <person name="Fischer R."/>
            <person name="Frisvad J.C."/>
            <person name="Goldman G.H."/>
            <person name="Houbraken J."/>
            <person name="Oakley B."/>
            <person name="Pocsi I."/>
            <person name="Scazzocchio C."/>
            <person name="Seiboth B."/>
            <person name="vanKuyk P.A."/>
            <person name="Wortman J."/>
            <person name="Dyer P.S."/>
            <person name="Grigoriev I.V."/>
        </authorList>
    </citation>
    <scope>NUCLEOTIDE SEQUENCE [LARGE SCALE GENOMIC DNA]</scope>
    <source>
        <strain evidence="3">CBS 506.65</strain>
    </source>
</reference>
<keyword evidence="1" id="KW-0732">Signal</keyword>
<accession>A0A1L9SH34</accession>
<organism evidence="2 3">
    <name type="scientific">Penicilliopsis zonata CBS 506.65</name>
    <dbReference type="NCBI Taxonomy" id="1073090"/>
    <lineage>
        <taxon>Eukaryota</taxon>
        <taxon>Fungi</taxon>
        <taxon>Dikarya</taxon>
        <taxon>Ascomycota</taxon>
        <taxon>Pezizomycotina</taxon>
        <taxon>Eurotiomycetes</taxon>
        <taxon>Eurotiomycetidae</taxon>
        <taxon>Eurotiales</taxon>
        <taxon>Aspergillaceae</taxon>
        <taxon>Penicilliopsis</taxon>
    </lineage>
</organism>
<dbReference type="Proteomes" id="UP000184188">
    <property type="component" value="Unassembled WGS sequence"/>
</dbReference>
<dbReference type="GeneID" id="34613892"/>
<name>A0A1L9SH34_9EURO</name>
<gene>
    <name evidence="2" type="ORF">ASPZODRAFT_1957756</name>
</gene>
<feature type="chain" id="PRO_5012273499" description="Secreted protein" evidence="1">
    <location>
        <begin position="24"/>
        <end position="95"/>
    </location>
</feature>
<evidence type="ECO:0000313" key="3">
    <source>
        <dbReference type="Proteomes" id="UP000184188"/>
    </source>
</evidence>
<dbReference type="RefSeq" id="XP_022580896.1">
    <property type="nucleotide sequence ID" value="XM_022727428.1"/>
</dbReference>
<dbReference type="AlphaFoldDB" id="A0A1L9SH34"/>
<evidence type="ECO:0008006" key="4">
    <source>
        <dbReference type="Google" id="ProtNLM"/>
    </source>
</evidence>
<dbReference type="EMBL" id="KV878342">
    <property type="protein sequence ID" value="OJJ46386.1"/>
    <property type="molecule type" value="Genomic_DNA"/>
</dbReference>
<feature type="signal peptide" evidence="1">
    <location>
        <begin position="1"/>
        <end position="23"/>
    </location>
</feature>